<proteinExistence type="inferred from homology"/>
<dbReference type="InterPro" id="IPR010310">
    <property type="entry name" value="T7SS_ESAT-6-like"/>
</dbReference>
<dbReference type="Gene3D" id="1.10.287.1060">
    <property type="entry name" value="ESAT-6-like"/>
    <property type="match status" value="1"/>
</dbReference>
<dbReference type="SUPFAM" id="SSF140453">
    <property type="entry name" value="EsxAB dimer-like"/>
    <property type="match status" value="1"/>
</dbReference>
<dbReference type="RefSeq" id="WP_318102774.1">
    <property type="nucleotide sequence ID" value="NZ_CP137573.1"/>
</dbReference>
<dbReference type="NCBIfam" id="TIGR03930">
    <property type="entry name" value="WXG100_ESAT6"/>
    <property type="match status" value="1"/>
</dbReference>
<accession>A0ABZ0LQM6</accession>
<sequence>MSGIDQNTKVQYASVQVMADRIRAVSRNIVQDIEEMDTALRVVTGTWDGEAHREYELLQRRYKKRAEDMKSRLESVARIVEQGKDSYRSTDVKASRLFTEAF</sequence>
<comment type="similarity">
    <text evidence="1">Belongs to the WXG100 family.</text>
</comment>
<protein>
    <recommendedName>
        <fullName evidence="1">ESAT-6-like protein</fullName>
    </recommendedName>
</protein>
<evidence type="ECO:0000313" key="3">
    <source>
        <dbReference type="Proteomes" id="UP001301731"/>
    </source>
</evidence>
<dbReference type="InterPro" id="IPR036689">
    <property type="entry name" value="ESAT-6-like_sf"/>
</dbReference>
<reference evidence="2 3" key="1">
    <citation type="submission" date="2023-10" db="EMBL/GenBank/DDBJ databases">
        <title>The genome sequence of Streptomyces sp. HUAS YS2.</title>
        <authorList>
            <person name="Mo P."/>
        </authorList>
    </citation>
    <scope>NUCLEOTIDE SEQUENCE [LARGE SCALE GENOMIC DNA]</scope>
    <source>
        <strain evidence="2 3">HUAS YS2</strain>
    </source>
</reference>
<dbReference type="EMBL" id="CP137573">
    <property type="protein sequence ID" value="WOX21751.1"/>
    <property type="molecule type" value="Genomic_DNA"/>
</dbReference>
<keyword evidence="3" id="KW-1185">Reference proteome</keyword>
<gene>
    <name evidence="2" type="ORF">R2D22_10195</name>
</gene>
<dbReference type="Proteomes" id="UP001301731">
    <property type="component" value="Chromosome"/>
</dbReference>
<evidence type="ECO:0000256" key="1">
    <source>
        <dbReference type="RuleBase" id="RU362001"/>
    </source>
</evidence>
<organism evidence="2 3">
    <name type="scientific">Streptomyces solicathayae</name>
    <dbReference type="NCBI Taxonomy" id="3081768"/>
    <lineage>
        <taxon>Bacteria</taxon>
        <taxon>Bacillati</taxon>
        <taxon>Actinomycetota</taxon>
        <taxon>Actinomycetes</taxon>
        <taxon>Kitasatosporales</taxon>
        <taxon>Streptomycetaceae</taxon>
        <taxon>Streptomyces</taxon>
    </lineage>
</organism>
<name>A0ABZ0LQM6_9ACTN</name>
<evidence type="ECO:0000313" key="2">
    <source>
        <dbReference type="EMBL" id="WOX21751.1"/>
    </source>
</evidence>
<dbReference type="Pfam" id="PF06013">
    <property type="entry name" value="WXG100"/>
    <property type="match status" value="1"/>
</dbReference>